<organism evidence="1 2">
    <name type="scientific">Melastoma candidum</name>
    <dbReference type="NCBI Taxonomy" id="119954"/>
    <lineage>
        <taxon>Eukaryota</taxon>
        <taxon>Viridiplantae</taxon>
        <taxon>Streptophyta</taxon>
        <taxon>Embryophyta</taxon>
        <taxon>Tracheophyta</taxon>
        <taxon>Spermatophyta</taxon>
        <taxon>Magnoliopsida</taxon>
        <taxon>eudicotyledons</taxon>
        <taxon>Gunneridae</taxon>
        <taxon>Pentapetalae</taxon>
        <taxon>rosids</taxon>
        <taxon>malvids</taxon>
        <taxon>Myrtales</taxon>
        <taxon>Melastomataceae</taxon>
        <taxon>Melastomatoideae</taxon>
        <taxon>Melastomateae</taxon>
        <taxon>Melastoma</taxon>
    </lineage>
</organism>
<evidence type="ECO:0000313" key="1">
    <source>
        <dbReference type="EMBL" id="KAI4386201.1"/>
    </source>
</evidence>
<sequence length="815" mass="90346">MQSPTLLCGVALQSLLLLLRRPRPPPIAVVPKLFLSTYAPSHPDLLTLSSNSQSLAQTKSIHATALVVGLLPRSVSLSASLILNYAFHDDPESFLAVFRGAVPFSSSAFIWNTFIRAHYLCGVQDGFRIYNGMVKAGIRPDDHTFPFVLKSCADYEEVDKGLEIHGCVFKLGFDSDVYVGNTLLQFYGNVGDLVCVQRMFDEMHEKDNVSWNTIIGVFSGRSLHLKVLDLFKGMFCAPGLMPNVVSVTTVLPDCAEVQDETAALQVHGYVIKAGLEMNVRVGNALVDAYGKCGCIKTSRSVFDRMAEKNQVSWNSIITSLASQEYYEDAWGTFREMVLKGVQPDSVTISSILPVLVELERFSTAREVHGFIIRKNLDSDVFIANSLIDMYAKSEQPVKASVVFRRTDRKNVVSWNAMVANYAQNGLEVESVSLIREMQTHGLHPTSVTFTNVLPACARIGLIRHGKEIHAKSIRFGLISDLLLSNSLVDMYVKCDRFKLARCLFAISEKDEVSYNILIVGYSQTSNCLESLGLFSEMQIMGLKFEIVSFMGVVSACANLAAIKQGKEIHGLLIRRHLHSHLFIANSLLDLYTKCGQIHVSKRIFDRMPARDVASWNTIIMGYGMLGQSDFAINLFEGMRLGGSEPDAVSYIAVLSACAHGGLVELGMKYFNDMQSLNIHPTMMHYACVVDLLGRAALLKEAMKFIEGLPTVPDSNIWGALLSACRQHGHIELGCWAADRLLELRPQHSGYYALLSNMYAEAGRWKEANKIRGLMKSRGVAKNPGFSWVQMQNKIHAFVVGEKVEDMDAVWLAESS</sequence>
<gene>
    <name evidence="1" type="ORF">MLD38_004155</name>
</gene>
<evidence type="ECO:0000313" key="2">
    <source>
        <dbReference type="Proteomes" id="UP001057402"/>
    </source>
</evidence>
<keyword evidence="2" id="KW-1185">Reference proteome</keyword>
<reference evidence="2" key="1">
    <citation type="journal article" date="2023" name="Front. Plant Sci.">
        <title>Chromosomal-level genome assembly of Melastoma candidum provides insights into trichome evolution.</title>
        <authorList>
            <person name="Zhong Y."/>
            <person name="Wu W."/>
            <person name="Sun C."/>
            <person name="Zou P."/>
            <person name="Liu Y."/>
            <person name="Dai S."/>
            <person name="Zhou R."/>
        </authorList>
    </citation>
    <scope>NUCLEOTIDE SEQUENCE [LARGE SCALE GENOMIC DNA]</scope>
</reference>
<proteinExistence type="predicted"/>
<dbReference type="EMBL" id="CM042881">
    <property type="protein sequence ID" value="KAI4386201.1"/>
    <property type="molecule type" value="Genomic_DNA"/>
</dbReference>
<name>A0ACB9S6R1_9MYRT</name>
<accession>A0ACB9S6R1</accession>
<dbReference type="Proteomes" id="UP001057402">
    <property type="component" value="Chromosome 2"/>
</dbReference>
<comment type="caution">
    <text evidence="1">The sequence shown here is derived from an EMBL/GenBank/DDBJ whole genome shotgun (WGS) entry which is preliminary data.</text>
</comment>
<protein>
    <submittedName>
        <fullName evidence="1">Uncharacterized protein</fullName>
    </submittedName>
</protein>